<reference evidence="11" key="1">
    <citation type="journal article" date="2017" name="bioRxiv">
        <title>Comparative analysis of the genomes of Stylophora pistillata and Acropora digitifera provides evidence for extensive differences between species of corals.</title>
        <authorList>
            <person name="Voolstra C.R."/>
            <person name="Li Y."/>
            <person name="Liew Y.J."/>
            <person name="Baumgarten S."/>
            <person name="Zoccola D."/>
            <person name="Flot J.-F."/>
            <person name="Tambutte S."/>
            <person name="Allemand D."/>
            <person name="Aranda M."/>
        </authorList>
    </citation>
    <scope>NUCLEOTIDE SEQUENCE [LARGE SCALE GENOMIC DNA]</scope>
</reference>
<dbReference type="Proteomes" id="UP000225706">
    <property type="component" value="Unassembled WGS sequence"/>
</dbReference>
<dbReference type="OrthoDB" id="407410at2759"/>
<evidence type="ECO:0000256" key="3">
    <source>
        <dbReference type="ARBA" id="ARBA00022449"/>
    </source>
</evidence>
<dbReference type="GO" id="GO:0004930">
    <property type="term" value="F:G protein-coupled receptor activity"/>
    <property type="evidence" value="ECO:0007669"/>
    <property type="project" value="InterPro"/>
</dbReference>
<feature type="transmembrane region" description="Helical" evidence="8">
    <location>
        <begin position="215"/>
        <end position="232"/>
    </location>
</feature>
<dbReference type="GO" id="GO:0006874">
    <property type="term" value="P:intracellular calcium ion homeostasis"/>
    <property type="evidence" value="ECO:0007669"/>
    <property type="project" value="TreeGrafter"/>
</dbReference>
<feature type="transmembrane region" description="Helical" evidence="8">
    <location>
        <begin position="690"/>
        <end position="710"/>
    </location>
</feature>
<gene>
    <name evidence="10" type="primary">Slc8b1</name>
    <name evidence="10" type="ORF">AWC38_SpisGene13986</name>
</gene>
<evidence type="ECO:0000256" key="5">
    <source>
        <dbReference type="ARBA" id="ARBA00022692"/>
    </source>
</evidence>
<feature type="transmembrane region" description="Helical" evidence="8">
    <location>
        <begin position="261"/>
        <end position="290"/>
    </location>
</feature>
<dbReference type="PRINTS" id="PR00237">
    <property type="entry name" value="GPCRRHODOPSN"/>
</dbReference>
<proteinExistence type="predicted"/>
<organism evidence="10 11">
    <name type="scientific">Stylophora pistillata</name>
    <name type="common">Smooth cauliflower coral</name>
    <dbReference type="NCBI Taxonomy" id="50429"/>
    <lineage>
        <taxon>Eukaryota</taxon>
        <taxon>Metazoa</taxon>
        <taxon>Cnidaria</taxon>
        <taxon>Anthozoa</taxon>
        <taxon>Hexacorallia</taxon>
        <taxon>Scleractinia</taxon>
        <taxon>Astrocoeniina</taxon>
        <taxon>Pocilloporidae</taxon>
        <taxon>Stylophora</taxon>
    </lineage>
</organism>
<keyword evidence="6 8" id="KW-1133">Transmembrane helix</keyword>
<dbReference type="InterPro" id="IPR004837">
    <property type="entry name" value="NaCa_Exmemb"/>
</dbReference>
<feature type="domain" description="G-protein coupled receptors family 1 profile" evidence="9">
    <location>
        <begin position="197"/>
        <end position="335"/>
    </location>
</feature>
<dbReference type="EMBL" id="LSMT01000274">
    <property type="protein sequence ID" value="PFX21502.1"/>
    <property type="molecule type" value="Genomic_DNA"/>
</dbReference>
<feature type="transmembrane region" description="Helical" evidence="8">
    <location>
        <begin position="410"/>
        <end position="426"/>
    </location>
</feature>
<feature type="transmembrane region" description="Helical" evidence="8">
    <location>
        <begin position="122"/>
        <end position="146"/>
    </location>
</feature>
<keyword evidence="5 8" id="KW-0812">Transmembrane</keyword>
<dbReference type="Gene3D" id="1.20.1420.30">
    <property type="entry name" value="NCX, central ion-binding region"/>
    <property type="match status" value="1"/>
</dbReference>
<dbReference type="InterPro" id="IPR051359">
    <property type="entry name" value="CaCA_antiporter"/>
</dbReference>
<dbReference type="GO" id="GO:0006816">
    <property type="term" value="P:calcium ion transport"/>
    <property type="evidence" value="ECO:0007669"/>
    <property type="project" value="UniProtKB-KW"/>
</dbReference>
<feature type="transmembrane region" description="Helical" evidence="8">
    <location>
        <begin position="376"/>
        <end position="398"/>
    </location>
</feature>
<dbReference type="Pfam" id="PF00001">
    <property type="entry name" value="7tm_1"/>
    <property type="match status" value="2"/>
</dbReference>
<accession>A0A2B4RZ34</accession>
<keyword evidence="3" id="KW-0050">Antiport</keyword>
<dbReference type="STRING" id="50429.A0A2B4RZ34"/>
<dbReference type="GO" id="GO:0015297">
    <property type="term" value="F:antiporter activity"/>
    <property type="evidence" value="ECO:0007669"/>
    <property type="project" value="UniProtKB-KW"/>
</dbReference>
<feature type="domain" description="G-protein coupled receptors family 1 profile" evidence="9">
    <location>
        <begin position="1"/>
        <end position="143"/>
    </location>
</feature>
<feature type="transmembrane region" description="Helical" evidence="8">
    <location>
        <begin position="800"/>
        <end position="820"/>
    </location>
</feature>
<keyword evidence="11" id="KW-1185">Reference proteome</keyword>
<feature type="transmembrane region" description="Helical" evidence="8">
    <location>
        <begin position="658"/>
        <end position="678"/>
    </location>
</feature>
<sequence>MAIFLPTQHLEEHNSQCMLSVYILGDPLKALRGIILYLVLIQYLIPLVVISSLHAIAAWKLWFHVVPGNENSIRNQQETSKKRVVRMLIIVTFAFALCWLPAEVVHMIYVMQTWNIGVNLQPIVAFVCFWFGHANSAINPWLYIFLSSKINTEFKRIVYRKRGWSTTSLCLKTQKEENKRHDKEPKEEAAELESRLYYAIVHPLRRHLWFRKYKITVPLIWIWSLASMAIFLPTQHLEEHNSQCMLSVYILGDPDKAIQGIFLYLVLIHYLIPLIVISSLHAIAAWKLWFHVVPGNENSIRNQQETSKKRVVRMLIIVTFAFALCWLPAHVVHVIIVMEAWNIEGVTFLAFGNGAPDIFSALAAYSQSKNQTGVQLGMQALFGAGIFVTTVVVGVISFISTEIKLTSRPFIRDVLFYLGAMSWTFITLYKENITMEEAIGFIAFYVVYIAVVIIGRYVYQRCKRTAVRVEIQPDPEIESSGQFFETHNVAWTRKQLNASQQSRTDLSISTREFDVHCRNKSTSLSNSMVSGALISSEKTLIAPAFQNAPALVRQHSANSDEDLPLLGGERKVTAWRKFIIGLEPIDCEDWSRSNIFKKLFLICKAPAVFFLNLTIPVVDYDEEDHNWNKWLNVLHCITMPVFGVLATKAGSHLIGGKFPAWALALCAGLLLALVVAMTTKSEKRPRGHSTFGIVFGLSDALLGLTFLAWGNSLGDLISNTAMARQGFGRMAVSACFGGPLLNMLLGIGISCTYVTVSHGHAILLRHKYNQYVISAAFLAASLGSSAICIPLMGFRVPRIYGVYLLTLYLAYLVVSITTAIEHK</sequence>
<feature type="transmembrane region" description="Helical" evidence="8">
    <location>
        <begin position="84"/>
        <end position="102"/>
    </location>
</feature>
<dbReference type="Pfam" id="PF01699">
    <property type="entry name" value="Na_Ca_ex"/>
    <property type="match status" value="1"/>
</dbReference>
<dbReference type="PANTHER" id="PTHR12266:SF0">
    <property type="entry name" value="MITOCHONDRIAL SODIUM_CALCIUM EXCHANGER PROTEIN"/>
    <property type="match status" value="1"/>
</dbReference>
<evidence type="ECO:0000256" key="6">
    <source>
        <dbReference type="ARBA" id="ARBA00022989"/>
    </source>
</evidence>
<dbReference type="PANTHER" id="PTHR12266">
    <property type="entry name" value="NA+/CA2+ K+ INDEPENDENT EXCHANGER"/>
    <property type="match status" value="1"/>
</dbReference>
<protein>
    <submittedName>
        <fullName evidence="10">Sodium/potassium/calcium exchanger 6, mitochondrial</fullName>
    </submittedName>
</protein>
<feature type="transmembrane region" description="Helical" evidence="8">
    <location>
        <begin position="34"/>
        <end position="63"/>
    </location>
</feature>
<keyword evidence="4" id="KW-0106">Calcium</keyword>
<feature type="transmembrane region" description="Helical" evidence="8">
    <location>
        <begin position="599"/>
        <end position="618"/>
    </location>
</feature>
<comment type="subcellular location">
    <subcellularLocation>
        <location evidence="1">Membrane</location>
        <topology evidence="1">Multi-pass membrane protein</topology>
    </subcellularLocation>
</comment>
<keyword evidence="4" id="KW-0109">Calcium transport</keyword>
<evidence type="ECO:0000259" key="9">
    <source>
        <dbReference type="PROSITE" id="PS50262"/>
    </source>
</evidence>
<dbReference type="AlphaFoldDB" id="A0A2B4RZ34"/>
<comment type="caution">
    <text evidence="10">The sequence shown here is derived from an EMBL/GenBank/DDBJ whole genome shotgun (WGS) entry which is preliminary data.</text>
</comment>
<evidence type="ECO:0000256" key="2">
    <source>
        <dbReference type="ARBA" id="ARBA00022448"/>
    </source>
</evidence>
<dbReference type="PROSITE" id="PS50262">
    <property type="entry name" value="G_PROTEIN_RECEP_F1_2"/>
    <property type="match status" value="2"/>
</dbReference>
<evidence type="ECO:0000256" key="4">
    <source>
        <dbReference type="ARBA" id="ARBA00022568"/>
    </source>
</evidence>
<dbReference type="InterPro" id="IPR000276">
    <property type="entry name" value="GPCR_Rhodpsn"/>
</dbReference>
<feature type="transmembrane region" description="Helical" evidence="8">
    <location>
        <begin position="768"/>
        <end position="794"/>
    </location>
</feature>
<dbReference type="GO" id="GO:0016020">
    <property type="term" value="C:membrane"/>
    <property type="evidence" value="ECO:0007669"/>
    <property type="project" value="UniProtKB-SubCell"/>
</dbReference>
<dbReference type="InterPro" id="IPR017452">
    <property type="entry name" value="GPCR_Rhodpsn_7TM"/>
</dbReference>
<evidence type="ECO:0000256" key="7">
    <source>
        <dbReference type="ARBA" id="ARBA00023136"/>
    </source>
</evidence>
<keyword evidence="2" id="KW-0813">Transport</keyword>
<dbReference type="InterPro" id="IPR044880">
    <property type="entry name" value="NCX_ion-bd_dom_sf"/>
</dbReference>
<name>A0A2B4RZ34_STYPI</name>
<evidence type="ECO:0000313" key="11">
    <source>
        <dbReference type="Proteomes" id="UP000225706"/>
    </source>
</evidence>
<feature type="transmembrane region" description="Helical" evidence="8">
    <location>
        <begin position="730"/>
        <end position="756"/>
    </location>
</feature>
<dbReference type="GO" id="GO:0008324">
    <property type="term" value="F:monoatomic cation transmembrane transporter activity"/>
    <property type="evidence" value="ECO:0007669"/>
    <property type="project" value="TreeGrafter"/>
</dbReference>
<dbReference type="Gene3D" id="1.20.1070.10">
    <property type="entry name" value="Rhodopsin 7-helix transmembrane proteins"/>
    <property type="match status" value="2"/>
</dbReference>
<keyword evidence="7 8" id="KW-0472">Membrane</keyword>
<feature type="transmembrane region" description="Helical" evidence="8">
    <location>
        <begin position="438"/>
        <end position="459"/>
    </location>
</feature>
<feature type="transmembrane region" description="Helical" evidence="8">
    <location>
        <begin position="311"/>
        <end position="336"/>
    </location>
</feature>
<evidence type="ECO:0000313" key="10">
    <source>
        <dbReference type="EMBL" id="PFX21502.1"/>
    </source>
</evidence>
<keyword evidence="4" id="KW-0406">Ion transport</keyword>
<evidence type="ECO:0000256" key="8">
    <source>
        <dbReference type="SAM" id="Phobius"/>
    </source>
</evidence>
<evidence type="ECO:0000256" key="1">
    <source>
        <dbReference type="ARBA" id="ARBA00004141"/>
    </source>
</evidence>
<dbReference type="SUPFAM" id="SSF81321">
    <property type="entry name" value="Family A G protein-coupled receptor-like"/>
    <property type="match status" value="2"/>
</dbReference>